<proteinExistence type="predicted"/>
<organism evidence="1 2">
    <name type="scientific">Clostridium aciditolerans</name>
    <dbReference type="NCBI Taxonomy" id="339861"/>
    <lineage>
        <taxon>Bacteria</taxon>
        <taxon>Bacillati</taxon>
        <taxon>Bacillota</taxon>
        <taxon>Clostridia</taxon>
        <taxon>Eubacteriales</taxon>
        <taxon>Clostridiaceae</taxon>
        <taxon>Clostridium</taxon>
    </lineage>
</organism>
<dbReference type="EMBL" id="JAEEGB010000013">
    <property type="protein sequence ID" value="MBI6873493.1"/>
    <property type="molecule type" value="Genomic_DNA"/>
</dbReference>
<sequence>MSMEHKAFVFDTKTYMEQLNNLLVDRGANDDIATIRQFIKEHIDIMRSPYTGGELDEDWEEEIEKGDIQEYADFALTGYYDPNEDIGLSYEWDMLLEALKKLDFIEAEYCILGKSIQKENFKIEPGYCGLGLVYAEDIPWLYQKLITVQDRLDEINIEELKSFIEIEQEDLKSVFEDLISIFQSALNDKKGLMLTF</sequence>
<protein>
    <submittedName>
        <fullName evidence="1">Uncharacterized protein</fullName>
    </submittedName>
</protein>
<gene>
    <name evidence="1" type="ORF">I6U51_12350</name>
</gene>
<name>A0A934M5D5_9CLOT</name>
<accession>A0A934M5D5</accession>
<reference evidence="1" key="1">
    <citation type="submission" date="2020-12" db="EMBL/GenBank/DDBJ databases">
        <title>Clostridium thailandense sp. nov., a novel acetogenic bacterium isolated from peat land soil in Thailand.</title>
        <authorList>
            <person name="Chaikitkaew S."/>
            <person name="Birkeland N.K."/>
        </authorList>
    </citation>
    <scope>NUCLEOTIDE SEQUENCE</scope>
    <source>
        <strain evidence="1">DSM 17425</strain>
    </source>
</reference>
<evidence type="ECO:0000313" key="1">
    <source>
        <dbReference type="EMBL" id="MBI6873493.1"/>
    </source>
</evidence>
<dbReference type="RefSeq" id="WP_211142907.1">
    <property type="nucleotide sequence ID" value="NZ_JAEEGB010000013.1"/>
</dbReference>
<dbReference type="Proteomes" id="UP000622687">
    <property type="component" value="Unassembled WGS sequence"/>
</dbReference>
<evidence type="ECO:0000313" key="2">
    <source>
        <dbReference type="Proteomes" id="UP000622687"/>
    </source>
</evidence>
<comment type="caution">
    <text evidence="1">The sequence shown here is derived from an EMBL/GenBank/DDBJ whole genome shotgun (WGS) entry which is preliminary data.</text>
</comment>
<dbReference type="AlphaFoldDB" id="A0A934M5D5"/>
<keyword evidence="2" id="KW-1185">Reference proteome</keyword>